<feature type="region of interest" description="Disordered" evidence="2">
    <location>
        <begin position="218"/>
        <end position="250"/>
    </location>
</feature>
<dbReference type="InterPro" id="IPR050657">
    <property type="entry name" value="Ankyrin_repeat_domain"/>
</dbReference>
<reference evidence="4" key="1">
    <citation type="submission" date="2025-08" db="UniProtKB">
        <authorList>
            <consortium name="RefSeq"/>
        </authorList>
    </citation>
    <scope>IDENTIFICATION</scope>
    <source>
        <tissue evidence="4">Blood</tissue>
    </source>
</reference>
<dbReference type="Gene3D" id="1.25.40.20">
    <property type="entry name" value="Ankyrin repeat-containing domain"/>
    <property type="match status" value="1"/>
</dbReference>
<proteinExistence type="predicted"/>
<name>A0A6P9F7R6_ZALCA</name>
<dbReference type="SUPFAM" id="SSF48403">
    <property type="entry name" value="Ankyrin repeat"/>
    <property type="match status" value="1"/>
</dbReference>
<dbReference type="KEGG" id="zca:113922254"/>
<dbReference type="PANTHER" id="PTHR24147">
    <property type="entry name" value="ANKYRIN REPEAT DOMAIN 36-RELATED"/>
    <property type="match status" value="1"/>
</dbReference>
<dbReference type="PRINTS" id="PR01415">
    <property type="entry name" value="ANKYRIN"/>
</dbReference>
<evidence type="ECO:0000313" key="4">
    <source>
        <dbReference type="RefSeq" id="XP_035577803.1"/>
    </source>
</evidence>
<evidence type="ECO:0000256" key="1">
    <source>
        <dbReference type="PROSITE-ProRule" id="PRU00023"/>
    </source>
</evidence>
<sequence length="262" mass="27979">MEKFFSFQDKKGGSSLPVTSSLRDGSGIPCGKRIGTSSSGWGYNIRDKDLKKIHKVAIMGNVRKLQKVLTFGKQGVNERDKMNRTALHLACASGHPDVVALLVERKCQLNFFDGDYRTALMKAVQCQNERCVSILLEHGADPNLVDIAGNNSLHYAAVGSNTLVAEKLLHHANIEARSKDVTRMRMKEALGSRLFQLEIPGRLGGSVGWAPAFGSGHDPGVLGSSPGSSPASGSLLLSGESASPSDPSPSHVLSLFLALSNK</sequence>
<dbReference type="PANTHER" id="PTHR24147:SF53">
    <property type="entry name" value="ANKYRIN REPEAT DOMAIN 26"/>
    <property type="match status" value="1"/>
</dbReference>
<dbReference type="OrthoDB" id="6089782at2759"/>
<dbReference type="PROSITE" id="PS50088">
    <property type="entry name" value="ANK_REPEAT"/>
    <property type="match status" value="2"/>
</dbReference>
<feature type="region of interest" description="Disordered" evidence="2">
    <location>
        <begin position="1"/>
        <end position="20"/>
    </location>
</feature>
<protein>
    <submittedName>
        <fullName evidence="4">Ankyrin repeat domain-containing protein 26-like protein isoform X1</fullName>
    </submittedName>
</protein>
<dbReference type="AlphaFoldDB" id="A0A6P9F7R6"/>
<gene>
    <name evidence="4" type="primary">LOC113922254</name>
</gene>
<feature type="compositionally biased region" description="Low complexity" evidence="2">
    <location>
        <begin position="219"/>
        <end position="245"/>
    </location>
</feature>
<dbReference type="GeneID" id="113922254"/>
<evidence type="ECO:0000313" key="3">
    <source>
        <dbReference type="Proteomes" id="UP000515165"/>
    </source>
</evidence>
<dbReference type="InterPro" id="IPR036770">
    <property type="entry name" value="Ankyrin_rpt-contain_sf"/>
</dbReference>
<accession>A0A6P9F7R6</accession>
<feature type="repeat" description="ANK" evidence="1">
    <location>
        <begin position="115"/>
        <end position="147"/>
    </location>
</feature>
<feature type="compositionally biased region" description="Basic and acidic residues" evidence="2">
    <location>
        <begin position="1"/>
        <end position="12"/>
    </location>
</feature>
<dbReference type="Pfam" id="PF12796">
    <property type="entry name" value="Ank_2"/>
    <property type="match status" value="2"/>
</dbReference>
<dbReference type="Proteomes" id="UP000515165">
    <property type="component" value="Chromosome 9"/>
</dbReference>
<dbReference type="InterPro" id="IPR002110">
    <property type="entry name" value="Ankyrin_rpt"/>
</dbReference>
<keyword evidence="3" id="KW-1185">Reference proteome</keyword>
<organism evidence="3 4">
    <name type="scientific">Zalophus californianus</name>
    <name type="common">California sealion</name>
    <dbReference type="NCBI Taxonomy" id="9704"/>
    <lineage>
        <taxon>Eukaryota</taxon>
        <taxon>Metazoa</taxon>
        <taxon>Chordata</taxon>
        <taxon>Craniata</taxon>
        <taxon>Vertebrata</taxon>
        <taxon>Euteleostomi</taxon>
        <taxon>Mammalia</taxon>
        <taxon>Eutheria</taxon>
        <taxon>Laurasiatheria</taxon>
        <taxon>Carnivora</taxon>
        <taxon>Caniformia</taxon>
        <taxon>Pinnipedia</taxon>
        <taxon>Otariidae</taxon>
        <taxon>Zalophus</taxon>
    </lineage>
</organism>
<dbReference type="PROSITE" id="PS50297">
    <property type="entry name" value="ANK_REP_REGION"/>
    <property type="match status" value="2"/>
</dbReference>
<dbReference type="SMART" id="SM00248">
    <property type="entry name" value="ANK"/>
    <property type="match status" value="3"/>
</dbReference>
<dbReference type="RefSeq" id="XP_035577803.1">
    <property type="nucleotide sequence ID" value="XM_035721910.1"/>
</dbReference>
<evidence type="ECO:0000256" key="2">
    <source>
        <dbReference type="SAM" id="MobiDB-lite"/>
    </source>
</evidence>
<keyword evidence="1" id="KW-0040">ANK repeat</keyword>
<feature type="repeat" description="ANK" evidence="1">
    <location>
        <begin position="82"/>
        <end position="114"/>
    </location>
</feature>